<gene>
    <name evidence="1" type="ORF">Zmor_011996</name>
</gene>
<accession>A0AA38HHT5</accession>
<name>A0AA38HHT5_9CUCU</name>
<evidence type="ECO:0000313" key="1">
    <source>
        <dbReference type="EMBL" id="KAJ3616210.1"/>
    </source>
</evidence>
<sequence length="137" mass="15033">MTVYNSVAASTPLLPMRTKYGFSTLRPLKSTVACHFTKKKNAFLLGGGVYRRGGLPYQRVLGRSPGWPSVSCLRLPLPVAVFAVPHILGQMKCGLNVSRFSSPSGLGANDDGHSCLISYGRGEFQIKRLNVLYEDWQ</sequence>
<reference evidence="1" key="1">
    <citation type="journal article" date="2023" name="G3 (Bethesda)">
        <title>Whole genome assemblies of Zophobas morio and Tenebrio molitor.</title>
        <authorList>
            <person name="Kaur S."/>
            <person name="Stinson S.A."/>
            <person name="diCenzo G.C."/>
        </authorList>
    </citation>
    <scope>NUCLEOTIDE SEQUENCE</scope>
    <source>
        <strain evidence="1">QUZm001</strain>
    </source>
</reference>
<dbReference type="AlphaFoldDB" id="A0AA38HHT5"/>
<proteinExistence type="predicted"/>
<dbReference type="Proteomes" id="UP001168821">
    <property type="component" value="Unassembled WGS sequence"/>
</dbReference>
<keyword evidence="2" id="KW-1185">Reference proteome</keyword>
<organism evidence="1 2">
    <name type="scientific">Zophobas morio</name>
    <dbReference type="NCBI Taxonomy" id="2755281"/>
    <lineage>
        <taxon>Eukaryota</taxon>
        <taxon>Metazoa</taxon>
        <taxon>Ecdysozoa</taxon>
        <taxon>Arthropoda</taxon>
        <taxon>Hexapoda</taxon>
        <taxon>Insecta</taxon>
        <taxon>Pterygota</taxon>
        <taxon>Neoptera</taxon>
        <taxon>Endopterygota</taxon>
        <taxon>Coleoptera</taxon>
        <taxon>Polyphaga</taxon>
        <taxon>Cucujiformia</taxon>
        <taxon>Tenebrionidae</taxon>
        <taxon>Zophobas</taxon>
    </lineage>
</organism>
<protein>
    <submittedName>
        <fullName evidence="1">Uncharacterized protein</fullName>
    </submittedName>
</protein>
<dbReference type="EMBL" id="JALNTZ010003698">
    <property type="protein sequence ID" value="KAJ3616210.1"/>
    <property type="molecule type" value="Genomic_DNA"/>
</dbReference>
<evidence type="ECO:0000313" key="2">
    <source>
        <dbReference type="Proteomes" id="UP001168821"/>
    </source>
</evidence>
<comment type="caution">
    <text evidence="1">The sequence shown here is derived from an EMBL/GenBank/DDBJ whole genome shotgun (WGS) entry which is preliminary data.</text>
</comment>